<evidence type="ECO:0000256" key="7">
    <source>
        <dbReference type="RuleBase" id="RU368009"/>
    </source>
</evidence>
<dbReference type="InterPro" id="IPR023318">
    <property type="entry name" value="Ub_act_enz_dom_a_sf"/>
</dbReference>
<keyword evidence="5 7" id="KW-0067">ATP-binding</keyword>
<feature type="active site" description="Glycyl thioester intermediate" evidence="6">
    <location>
        <position position="199"/>
    </location>
</feature>
<dbReference type="OrthoDB" id="10255449at2759"/>
<evidence type="ECO:0000256" key="6">
    <source>
        <dbReference type="PROSITE-ProRule" id="PRU10132"/>
    </source>
</evidence>
<evidence type="ECO:0000256" key="3">
    <source>
        <dbReference type="ARBA" id="ARBA00022741"/>
    </source>
</evidence>
<keyword evidence="7" id="KW-0436">Ligase</keyword>
<evidence type="ECO:0000313" key="9">
    <source>
        <dbReference type="EMBL" id="QOU20146.1"/>
    </source>
</evidence>
<keyword evidence="3 7" id="KW-0547">Nucleotide-binding</keyword>
<dbReference type="EMBL" id="CP063135">
    <property type="protein sequence ID" value="QOU20146.1"/>
    <property type="molecule type" value="Genomic_DNA"/>
</dbReference>
<dbReference type="PANTHER" id="PTHR10953:SF6">
    <property type="entry name" value="NEDD8-ACTIVATING ENZYME E1 CATALYTIC SUBUNIT"/>
    <property type="match status" value="1"/>
</dbReference>
<dbReference type="UniPathway" id="UPA00885"/>
<evidence type="ECO:0000259" key="8">
    <source>
        <dbReference type="Pfam" id="PF00899"/>
    </source>
</evidence>
<keyword evidence="4 7" id="KW-0833">Ubl conjugation pathway</keyword>
<evidence type="ECO:0000256" key="5">
    <source>
        <dbReference type="ARBA" id="ARBA00022840"/>
    </source>
</evidence>
<accession>A0A871R4C1</accession>
<comment type="subcellular location">
    <subcellularLocation>
        <location evidence="1">Cytoplasm</location>
    </subcellularLocation>
</comment>
<reference evidence="9" key="2">
    <citation type="journal article" name="BMC Genomics">
        <title>New genome assemblies reveal patterns of domestication and adaptation across Brettanomyces (Dekkera) species.</title>
        <authorList>
            <person name="Roach M.J."/>
            <person name="Borneman A.R."/>
        </authorList>
    </citation>
    <scope>NUCLEOTIDE SEQUENCE</scope>
    <source>
        <strain evidence="9">UCD 2041</strain>
    </source>
</reference>
<dbReference type="AlphaFoldDB" id="A0A871R4C1"/>
<dbReference type="SUPFAM" id="SSF69572">
    <property type="entry name" value="Activating enzymes of the ubiquitin-like proteins"/>
    <property type="match status" value="1"/>
</dbReference>
<dbReference type="InterPro" id="IPR033127">
    <property type="entry name" value="UBQ-activ_enz_E1_Cys_AS"/>
</dbReference>
<dbReference type="InterPro" id="IPR000594">
    <property type="entry name" value="ThiF_NAD_FAD-bd"/>
</dbReference>
<comment type="function">
    <text evidence="7">Catalytic subunit of the dimeric E1 enzyme, which activates NEDD8.</text>
</comment>
<dbReference type="GO" id="GO:0019781">
    <property type="term" value="F:NEDD8 activating enzyme activity"/>
    <property type="evidence" value="ECO:0007669"/>
    <property type="project" value="UniProtKB-UniRule"/>
</dbReference>
<evidence type="ECO:0000256" key="4">
    <source>
        <dbReference type="ARBA" id="ARBA00022786"/>
    </source>
</evidence>
<dbReference type="RefSeq" id="XP_041136639.1">
    <property type="nucleotide sequence ID" value="XM_041283287.1"/>
</dbReference>
<dbReference type="GeneID" id="64576721"/>
<organism evidence="9 10">
    <name type="scientific">Dekkera bruxellensis</name>
    <name type="common">Brettanomyces custersii</name>
    <dbReference type="NCBI Taxonomy" id="5007"/>
    <lineage>
        <taxon>Eukaryota</taxon>
        <taxon>Fungi</taxon>
        <taxon>Dikarya</taxon>
        <taxon>Ascomycota</taxon>
        <taxon>Saccharomycotina</taxon>
        <taxon>Pichiomycetes</taxon>
        <taxon>Pichiales</taxon>
        <taxon>Pichiaceae</taxon>
        <taxon>Brettanomyces</taxon>
    </lineage>
</organism>
<dbReference type="EC" id="6.2.1.64" evidence="7"/>
<gene>
    <name evidence="9" type="ORF">BRETT_004798</name>
</gene>
<evidence type="ECO:0000313" key="10">
    <source>
        <dbReference type="Proteomes" id="UP000663131"/>
    </source>
</evidence>
<dbReference type="Proteomes" id="UP000663131">
    <property type="component" value="Chromosome 7"/>
</dbReference>
<dbReference type="Gene3D" id="3.40.50.720">
    <property type="entry name" value="NAD(P)-binding Rossmann-like Domain"/>
    <property type="match status" value="1"/>
</dbReference>
<dbReference type="PANTHER" id="PTHR10953">
    <property type="entry name" value="UBIQUITIN-ACTIVATING ENZYME E1"/>
    <property type="match status" value="1"/>
</dbReference>
<comment type="catalytic activity">
    <reaction evidence="7">
        <text>ATP + [NEDD8 protein] + [E1 NEDD8-activating enzyme]-L-cysteine = AMP + diphosphate + [E1 NEDD8-activating enzyme]-S-[NEDD8 protein]-yl-L-cysteine.</text>
        <dbReference type="EC" id="6.2.1.64"/>
    </reaction>
</comment>
<feature type="domain" description="THIF-type NAD/FAD binding fold" evidence="8">
    <location>
        <begin position="29"/>
        <end position="303"/>
    </location>
</feature>
<keyword evidence="2" id="KW-0963">Cytoplasm</keyword>
<sequence length="432" mass="48217">MPLDRNTSLSVEPLLKSGGPFTDAEYTSEFGHKELNDAKILVIGAGGLGCEILKDLALSGFKDIECIDMDTIELTNLNRQFLFREKDVGKPKAVIATNFVRGVVPGIRIAAHYAKIQDFDADFYRQFTMIVCGLDNIEARRWINKTVVDIALQHEQYIPLVDGGTEGFQGSVKLIIPTITACFECYMKLVPKQTTYPLCTLASTPRLPEHCIEWAHQLEWPRLYPDIPFNTDIPDHITKMFELSLKRAHQYGIEGVTKAKTLGVVKNIIPAIASTNAIVAASCCNEAFKFITSCNPNMTDTMYYNGEIGVVLASDKYDRLPDCPVCGGNVKEITLGAEMKNIDAKTFATKYVKAKFSLLQPDLFFETHDIYNFKNLSSEENTQNGSKRLIDIVPFEFNEQTGTMHSTVLILVIDKTLKIPLKLKVKIEGGKP</sequence>
<name>A0A871R4C1_DEKBR</name>
<dbReference type="GO" id="GO:0005737">
    <property type="term" value="C:cytoplasm"/>
    <property type="evidence" value="ECO:0007669"/>
    <property type="project" value="UniProtKB-SubCell"/>
</dbReference>
<evidence type="ECO:0000256" key="1">
    <source>
        <dbReference type="ARBA" id="ARBA00004496"/>
    </source>
</evidence>
<dbReference type="GO" id="GO:0005524">
    <property type="term" value="F:ATP binding"/>
    <property type="evidence" value="ECO:0007669"/>
    <property type="project" value="UniProtKB-UniRule"/>
</dbReference>
<comment type="similarity">
    <text evidence="7">Belongs to the ubiquitin-activating E1 family. UBA3 subfamily.</text>
</comment>
<dbReference type="PROSITE" id="PS00865">
    <property type="entry name" value="UBIQUITIN_ACTIVAT_2"/>
    <property type="match status" value="1"/>
</dbReference>
<reference evidence="9" key="1">
    <citation type="submission" date="2020-10" db="EMBL/GenBank/DDBJ databases">
        <authorList>
            <person name="Palmer J.M."/>
        </authorList>
    </citation>
    <scope>NUCLEOTIDE SEQUENCE</scope>
    <source>
        <strain evidence="9">UCD 2041</strain>
    </source>
</reference>
<dbReference type="Pfam" id="PF00899">
    <property type="entry name" value="ThiF"/>
    <property type="match status" value="1"/>
</dbReference>
<comment type="pathway">
    <text evidence="7">Protein modification; protein neddylation.</text>
</comment>
<protein>
    <recommendedName>
        <fullName evidence="7">NEDD8-activating enzyme E1 catalytic subunit</fullName>
        <ecNumber evidence="7">6.2.1.64</ecNumber>
    </recommendedName>
</protein>
<dbReference type="GO" id="GO:0045116">
    <property type="term" value="P:protein neddylation"/>
    <property type="evidence" value="ECO:0007669"/>
    <property type="project" value="UniProtKB-UniRule"/>
</dbReference>
<dbReference type="GO" id="GO:0005634">
    <property type="term" value="C:nucleus"/>
    <property type="evidence" value="ECO:0007669"/>
    <property type="project" value="TreeGrafter"/>
</dbReference>
<evidence type="ECO:0000256" key="2">
    <source>
        <dbReference type="ARBA" id="ARBA00022490"/>
    </source>
</evidence>
<dbReference type="KEGG" id="bbrx:BRETT_004798"/>
<dbReference type="InterPro" id="IPR045886">
    <property type="entry name" value="ThiF/MoeB/HesA"/>
</dbReference>
<proteinExistence type="inferred from homology"/>
<dbReference type="Gene3D" id="1.10.10.520">
    <property type="entry name" value="Ubiquitin activating enzymes (Uba3). Chain: B, domain 2"/>
    <property type="match status" value="1"/>
</dbReference>
<dbReference type="InterPro" id="IPR035985">
    <property type="entry name" value="Ubiquitin-activating_enz"/>
</dbReference>